<name>A0A0A9G2F2_ARUDO</name>
<reference evidence="1" key="2">
    <citation type="journal article" date="2015" name="Data Brief">
        <title>Shoot transcriptome of the giant reed, Arundo donax.</title>
        <authorList>
            <person name="Barrero R.A."/>
            <person name="Guerrero F.D."/>
            <person name="Moolhuijzen P."/>
            <person name="Goolsby J.A."/>
            <person name="Tidwell J."/>
            <person name="Bellgard S.E."/>
            <person name="Bellgard M.I."/>
        </authorList>
    </citation>
    <scope>NUCLEOTIDE SEQUENCE</scope>
    <source>
        <tissue evidence="1">Shoot tissue taken approximately 20 cm above the soil surface</tissue>
    </source>
</reference>
<proteinExistence type="predicted"/>
<organism evidence="1">
    <name type="scientific">Arundo donax</name>
    <name type="common">Giant reed</name>
    <name type="synonym">Donax arundinaceus</name>
    <dbReference type="NCBI Taxonomy" id="35708"/>
    <lineage>
        <taxon>Eukaryota</taxon>
        <taxon>Viridiplantae</taxon>
        <taxon>Streptophyta</taxon>
        <taxon>Embryophyta</taxon>
        <taxon>Tracheophyta</taxon>
        <taxon>Spermatophyta</taxon>
        <taxon>Magnoliopsida</taxon>
        <taxon>Liliopsida</taxon>
        <taxon>Poales</taxon>
        <taxon>Poaceae</taxon>
        <taxon>PACMAD clade</taxon>
        <taxon>Arundinoideae</taxon>
        <taxon>Arundineae</taxon>
        <taxon>Arundo</taxon>
    </lineage>
</organism>
<reference evidence="1" key="1">
    <citation type="submission" date="2014-09" db="EMBL/GenBank/DDBJ databases">
        <authorList>
            <person name="Magalhaes I.L.F."/>
            <person name="Oliveira U."/>
            <person name="Santos F.R."/>
            <person name="Vidigal T.H.D.A."/>
            <person name="Brescovit A.D."/>
            <person name="Santos A.J."/>
        </authorList>
    </citation>
    <scope>NUCLEOTIDE SEQUENCE</scope>
    <source>
        <tissue evidence="1">Shoot tissue taken approximately 20 cm above the soil surface</tissue>
    </source>
</reference>
<accession>A0A0A9G2F2</accession>
<evidence type="ECO:0000313" key="1">
    <source>
        <dbReference type="EMBL" id="JAE16721.1"/>
    </source>
</evidence>
<dbReference type="EMBL" id="GBRH01181175">
    <property type="protein sequence ID" value="JAE16721.1"/>
    <property type="molecule type" value="Transcribed_RNA"/>
</dbReference>
<dbReference type="AlphaFoldDB" id="A0A0A9G2F2"/>
<sequence length="64" mass="7397">MQGTKLGTFNQSYELNIHCTCCNSFMSFWTGRSQTWTTNIRTHIYTDTLKSIKNEIESSQLADN</sequence>
<protein>
    <submittedName>
        <fullName evidence="1">Uncharacterized protein</fullName>
    </submittedName>
</protein>